<dbReference type="AlphaFoldDB" id="A0A846WAH3"/>
<accession>A0A846WAH3</accession>
<keyword evidence="1" id="KW-0472">Membrane</keyword>
<feature type="transmembrane region" description="Helical" evidence="1">
    <location>
        <begin position="49"/>
        <end position="71"/>
    </location>
</feature>
<evidence type="ECO:0000313" key="2">
    <source>
        <dbReference type="EMBL" id="NKX89823.1"/>
    </source>
</evidence>
<dbReference type="RefSeq" id="WP_157104751.1">
    <property type="nucleotide sequence ID" value="NZ_JAAXOM010000005.1"/>
</dbReference>
<keyword evidence="1" id="KW-0812">Transmembrane</keyword>
<protein>
    <recommendedName>
        <fullName evidence="4">DUF1109 domain-containing protein</fullName>
    </recommendedName>
</protein>
<evidence type="ECO:0000256" key="1">
    <source>
        <dbReference type="SAM" id="Phobius"/>
    </source>
</evidence>
<dbReference type="EMBL" id="JAAXOM010000005">
    <property type="protein sequence ID" value="NKX89823.1"/>
    <property type="molecule type" value="Genomic_DNA"/>
</dbReference>
<comment type="caution">
    <text evidence="2">The sequence shown here is derived from an EMBL/GenBank/DDBJ whole genome shotgun (WGS) entry which is preliminary data.</text>
</comment>
<keyword evidence="3" id="KW-1185">Reference proteome</keyword>
<evidence type="ECO:0000313" key="3">
    <source>
        <dbReference type="Proteomes" id="UP000572007"/>
    </source>
</evidence>
<feature type="transmembrane region" description="Helical" evidence="1">
    <location>
        <begin position="16"/>
        <end position="37"/>
    </location>
</feature>
<reference evidence="2 3" key="1">
    <citation type="submission" date="2020-04" db="EMBL/GenBank/DDBJ databases">
        <title>MicrobeNet Type strains.</title>
        <authorList>
            <person name="Nicholson A.C."/>
        </authorList>
    </citation>
    <scope>NUCLEOTIDE SEQUENCE [LARGE SCALE GENOMIC DNA]</scope>
    <source>
        <strain evidence="2 3">DSM 44960</strain>
    </source>
</reference>
<dbReference type="Proteomes" id="UP000572007">
    <property type="component" value="Unassembled WGS sequence"/>
</dbReference>
<keyword evidence="1" id="KW-1133">Transmembrane helix</keyword>
<feature type="transmembrane region" description="Helical" evidence="1">
    <location>
        <begin position="77"/>
        <end position="98"/>
    </location>
</feature>
<evidence type="ECO:0008006" key="4">
    <source>
        <dbReference type="Google" id="ProtNLM"/>
    </source>
</evidence>
<sequence>MNSGGVVRSRRPVPTWWTVVMCCIAVATALSCGALLWQNTVDGPIERLLVAFVVLGAVGVLWLAFGIVGLVAFRGTWLIVVAPLIVVLTAVLGGTGAAQRFGWSLSKPDFERAAQTCEPSTADQRIGLFTVTEVHQEDGGCLFRTPGGFIGSVGYAYLPGGAPEPTGEYDETYRPYNGVWYRFSGW</sequence>
<proteinExistence type="predicted"/>
<name>A0A846WAH3_9NOCA</name>
<organism evidence="2 3">
    <name type="scientific">Nocardia coubleae</name>
    <dbReference type="NCBI Taxonomy" id="356147"/>
    <lineage>
        <taxon>Bacteria</taxon>
        <taxon>Bacillati</taxon>
        <taxon>Actinomycetota</taxon>
        <taxon>Actinomycetes</taxon>
        <taxon>Mycobacteriales</taxon>
        <taxon>Nocardiaceae</taxon>
        <taxon>Nocardia</taxon>
    </lineage>
</organism>
<gene>
    <name evidence="2" type="ORF">HGA10_21260</name>
</gene>